<feature type="compositionally biased region" description="Basic and acidic residues" evidence="9">
    <location>
        <begin position="335"/>
        <end position="347"/>
    </location>
</feature>
<dbReference type="EMBL" id="VWYP01017012">
    <property type="protein sequence ID" value="NXR77407.1"/>
    <property type="molecule type" value="Genomic_DNA"/>
</dbReference>
<accession>A0A7L2NZH1</accession>
<comment type="subcellular location">
    <subcellularLocation>
        <location evidence="1">Cytoplasm</location>
    </subcellularLocation>
</comment>
<dbReference type="GO" id="GO:0005737">
    <property type="term" value="C:cytoplasm"/>
    <property type="evidence" value="ECO:0007669"/>
    <property type="project" value="UniProtKB-SubCell"/>
</dbReference>
<keyword evidence="4" id="KW-0832">Ubl conjugation</keyword>
<organism evidence="11 12">
    <name type="scientific">Pycnonotus jocosus</name>
    <name type="common">Red-whiskered bulbul</name>
    <name type="synonym">Lanius jocosus</name>
    <dbReference type="NCBI Taxonomy" id="182897"/>
    <lineage>
        <taxon>Eukaryota</taxon>
        <taxon>Metazoa</taxon>
        <taxon>Chordata</taxon>
        <taxon>Craniata</taxon>
        <taxon>Vertebrata</taxon>
        <taxon>Euteleostomi</taxon>
        <taxon>Archelosauria</taxon>
        <taxon>Archosauria</taxon>
        <taxon>Dinosauria</taxon>
        <taxon>Saurischia</taxon>
        <taxon>Theropoda</taxon>
        <taxon>Coelurosauria</taxon>
        <taxon>Aves</taxon>
        <taxon>Neognathae</taxon>
        <taxon>Neoaves</taxon>
        <taxon>Telluraves</taxon>
        <taxon>Australaves</taxon>
        <taxon>Passeriformes</taxon>
        <taxon>Sylvioidea</taxon>
        <taxon>Pycnonotidae</taxon>
        <taxon>Pycnonotus</taxon>
    </lineage>
</organism>
<dbReference type="InterPro" id="IPR051891">
    <property type="entry name" value="TBK1-IKBKE_adapters"/>
</dbReference>
<protein>
    <recommendedName>
        <fullName evidence="6">5-azacytidine-induced protein 2</fullName>
    </recommendedName>
</protein>
<dbReference type="Pfam" id="PF12845">
    <property type="entry name" value="TBD"/>
    <property type="match status" value="1"/>
</dbReference>
<keyword evidence="2" id="KW-0963">Cytoplasm</keyword>
<dbReference type="Proteomes" id="UP000535705">
    <property type="component" value="Unassembled WGS sequence"/>
</dbReference>
<evidence type="ECO:0000256" key="9">
    <source>
        <dbReference type="SAM" id="MobiDB-lite"/>
    </source>
</evidence>
<evidence type="ECO:0000256" key="7">
    <source>
        <dbReference type="ARBA" id="ARBA00045676"/>
    </source>
</evidence>
<gene>
    <name evidence="11" type="primary">Azi2</name>
    <name evidence="11" type="ORF">PYCJOC_R00615</name>
</gene>
<dbReference type="PANTHER" id="PTHR14432:SF6">
    <property type="entry name" value="5-AZACYTIDINE-INDUCED PROTEIN 2"/>
    <property type="match status" value="1"/>
</dbReference>
<evidence type="ECO:0000256" key="5">
    <source>
        <dbReference type="ARBA" id="ARBA00023054"/>
    </source>
</evidence>
<feature type="region of interest" description="Disordered" evidence="9">
    <location>
        <begin position="335"/>
        <end position="360"/>
    </location>
</feature>
<comment type="function">
    <text evidence="7">Adapter protein which binds TBK1 and IKBKE playing a role in antiviral innate immunity. Activates serine/threonine-protein kinase TBK1 and facilitates its oligomerization. Enhances the phosphorylation of NF-kappa-B p65 subunit RELA by TBK1. Promotes TBK1-induced as well as TNF-alpha or PMA-induced activation of NF-kappa-B. Participates in IFNB promoter activation via TICAM1.</text>
</comment>
<dbReference type="PANTHER" id="PTHR14432">
    <property type="entry name" value="PROSAPIP2 PROTEIN/5-AZACYTIDINE INDUCED GENE 2"/>
    <property type="match status" value="1"/>
</dbReference>
<keyword evidence="5 8" id="KW-0175">Coiled coil</keyword>
<evidence type="ECO:0000256" key="1">
    <source>
        <dbReference type="ARBA" id="ARBA00004496"/>
    </source>
</evidence>
<evidence type="ECO:0000313" key="12">
    <source>
        <dbReference type="Proteomes" id="UP000535705"/>
    </source>
</evidence>
<reference evidence="11 12" key="1">
    <citation type="submission" date="2019-09" db="EMBL/GenBank/DDBJ databases">
        <title>Bird 10,000 Genomes (B10K) Project - Family phase.</title>
        <authorList>
            <person name="Zhang G."/>
        </authorList>
    </citation>
    <scope>NUCLEOTIDE SEQUENCE [LARGE SCALE GENOMIC DNA]</scope>
    <source>
        <strain evidence="11">B10K-DU-002-42</strain>
        <tissue evidence="11">Muscle</tissue>
    </source>
</reference>
<feature type="non-terminal residue" evidence="11">
    <location>
        <position position="1"/>
    </location>
</feature>
<evidence type="ECO:0000313" key="11">
    <source>
        <dbReference type="EMBL" id="NXR77407.1"/>
    </source>
</evidence>
<evidence type="ECO:0000256" key="3">
    <source>
        <dbReference type="ARBA" id="ARBA00022553"/>
    </source>
</evidence>
<name>A0A7L2NZH1_PYCJO</name>
<feature type="coiled-coil region" evidence="8">
    <location>
        <begin position="48"/>
        <end position="75"/>
    </location>
</feature>
<proteinExistence type="predicted"/>
<evidence type="ECO:0000256" key="2">
    <source>
        <dbReference type="ARBA" id="ARBA00022490"/>
    </source>
</evidence>
<keyword evidence="3" id="KW-0597">Phosphoprotein</keyword>
<feature type="domain" description="Tbk1/Ikki binding" evidence="10">
    <location>
        <begin position="227"/>
        <end position="281"/>
    </location>
</feature>
<keyword evidence="12" id="KW-1185">Reference proteome</keyword>
<evidence type="ECO:0000256" key="8">
    <source>
        <dbReference type="SAM" id="Coils"/>
    </source>
</evidence>
<feature type="non-terminal residue" evidence="11">
    <location>
        <position position="399"/>
    </location>
</feature>
<sequence length="399" mass="45857">MEELVEDDICILNHEKADSAHKRDSDIPVPSYSGDESVASHFALVTAYEDIKKRLKETEKENSFLKKKVRILEEKVLGSRLEEECSSVGREQVNKAYQAYREACIDRDHLKSKLEKMAKESAKSLKNLNEQLQSKEVELLQLRTEVETQQVIKSLNCTQASWELEKLNSDLKVHSLEQDLEKLKEECNSLRKELQNSKQKAQKENPLHGDHPQMQDIHRYEVFYFHVQQTYWDLKREMSNLRVVTDKQAEVLRKLQRNPPGAKKGNLCLCAACTAPVQCVDLNISKLNLTSGVVYKNLSQNDKALGNAVFPPVLRDAHVPSERVTLQAWTDERPIPADGKTFQEHHSYGKSSLEDNSWVFPSPPKPNENMFWEMKNNPTLLNCPADYLDQCNQNCLHKS</sequence>
<comment type="caution">
    <text evidence="11">The sequence shown here is derived from an EMBL/GenBank/DDBJ whole genome shotgun (WGS) entry which is preliminary data.</text>
</comment>
<evidence type="ECO:0000259" key="10">
    <source>
        <dbReference type="Pfam" id="PF12845"/>
    </source>
</evidence>
<dbReference type="AlphaFoldDB" id="A0A7L2NZH1"/>
<feature type="coiled-coil region" evidence="8">
    <location>
        <begin position="111"/>
        <end position="204"/>
    </location>
</feature>
<dbReference type="OrthoDB" id="8744179at2759"/>
<evidence type="ECO:0000256" key="4">
    <source>
        <dbReference type="ARBA" id="ARBA00022843"/>
    </source>
</evidence>
<dbReference type="InterPro" id="IPR024581">
    <property type="entry name" value="TBD"/>
</dbReference>
<evidence type="ECO:0000256" key="6">
    <source>
        <dbReference type="ARBA" id="ARBA00040858"/>
    </source>
</evidence>